<dbReference type="EMBL" id="AHCD03000044">
    <property type="protein sequence ID" value="KAF7781145.1"/>
    <property type="molecule type" value="Genomic_DNA"/>
</dbReference>
<organism evidence="1 2">
    <name type="scientific">Pseudoalteromonas rubra</name>
    <dbReference type="NCBI Taxonomy" id="43658"/>
    <lineage>
        <taxon>Bacteria</taxon>
        <taxon>Pseudomonadati</taxon>
        <taxon>Pseudomonadota</taxon>
        <taxon>Gammaproteobacteria</taxon>
        <taxon>Alteromonadales</taxon>
        <taxon>Pseudoalteromonadaceae</taxon>
        <taxon>Pseudoalteromonas</taxon>
    </lineage>
</organism>
<comment type="caution">
    <text evidence="1">The sequence shown here is derived from an EMBL/GenBank/DDBJ whole genome shotgun (WGS) entry which is preliminary data.</text>
</comment>
<name>A0A8T0BZ37_9GAMM</name>
<reference evidence="1 2" key="1">
    <citation type="journal article" date="2012" name="J. Bacteriol.">
        <title>Genome sequence of the cycloprodigiosin-producing bacterial strain Pseudoalteromonas rubra ATCC 29570(T).</title>
        <authorList>
            <person name="Xie B.B."/>
            <person name="Shu Y.L."/>
            <person name="Qin Q.L."/>
            <person name="Rong J.C."/>
            <person name="Zhang X.Y."/>
            <person name="Chen X.L."/>
            <person name="Zhou B.C."/>
            <person name="Zhang Y.Z."/>
        </authorList>
    </citation>
    <scope>NUCLEOTIDE SEQUENCE [LARGE SCALE GENOMIC DNA]</scope>
    <source>
        <strain evidence="1 2">DSM 6842</strain>
    </source>
</reference>
<dbReference type="AlphaFoldDB" id="A0A8T0BZ37"/>
<evidence type="ECO:0000313" key="1">
    <source>
        <dbReference type="EMBL" id="KAF7781145.1"/>
    </source>
</evidence>
<dbReference type="Proteomes" id="UP000016480">
    <property type="component" value="Unassembled WGS sequence"/>
</dbReference>
<protein>
    <submittedName>
        <fullName evidence="1">Uncharacterized protein</fullName>
    </submittedName>
</protein>
<evidence type="ECO:0000313" key="2">
    <source>
        <dbReference type="Proteomes" id="UP000016480"/>
    </source>
</evidence>
<sequence length="44" mass="5114">MPTRKTAHNCFCLHPIQLNVIFAGASCYQANRSIICFWRVINFQ</sequence>
<dbReference type="PROSITE" id="PS51257">
    <property type="entry name" value="PROKAR_LIPOPROTEIN"/>
    <property type="match status" value="1"/>
</dbReference>
<accession>A0A8T0BZ37</accession>
<gene>
    <name evidence="1" type="ORF">PRUB_b0274</name>
</gene>
<proteinExistence type="predicted"/>